<name>A0ABW7XFI7_9MICO</name>
<evidence type="ECO:0008006" key="3">
    <source>
        <dbReference type="Google" id="ProtNLM"/>
    </source>
</evidence>
<evidence type="ECO:0000313" key="1">
    <source>
        <dbReference type="EMBL" id="MFI2486096.1"/>
    </source>
</evidence>
<sequence>MADASASVNAKLTLSPLVAVGVRLSTGAGGGLLSTTIAADVTSPLGEATAYTVWLPSLVPVGTVTVTVPPPPAGTCAGAGDPASVPGSSWPVGLSSRKRSVSPGRNPVAVPVTWVPGLSREAVRARPGAATVAGALRTLGSPRHTVPTNGVTEYTQRPAGTLVSVHVVVVSGSWQPVPTGCGTRVPAS</sequence>
<dbReference type="EMBL" id="JBIRYI010000002">
    <property type="protein sequence ID" value="MFI2486096.1"/>
    <property type="molecule type" value="Genomic_DNA"/>
</dbReference>
<evidence type="ECO:0000313" key="2">
    <source>
        <dbReference type="Proteomes" id="UP001611580"/>
    </source>
</evidence>
<dbReference type="Proteomes" id="UP001611580">
    <property type="component" value="Unassembled WGS sequence"/>
</dbReference>
<protein>
    <recommendedName>
        <fullName evidence="3">PASTA domain-containing protein</fullName>
    </recommendedName>
</protein>
<dbReference type="RefSeq" id="WP_397401722.1">
    <property type="nucleotide sequence ID" value="NZ_JBIRYI010000002.1"/>
</dbReference>
<comment type="caution">
    <text evidence="1">The sequence shown here is derived from an EMBL/GenBank/DDBJ whole genome shotgun (WGS) entry which is preliminary data.</text>
</comment>
<gene>
    <name evidence="1" type="ORF">ACH47X_04260</name>
</gene>
<accession>A0ABW7XFI7</accession>
<reference evidence="1 2" key="1">
    <citation type="submission" date="2024-10" db="EMBL/GenBank/DDBJ databases">
        <title>The Natural Products Discovery Center: Release of the First 8490 Sequenced Strains for Exploring Actinobacteria Biosynthetic Diversity.</title>
        <authorList>
            <person name="Kalkreuter E."/>
            <person name="Kautsar S.A."/>
            <person name="Yang D."/>
            <person name="Bader C.D."/>
            <person name="Teijaro C.N."/>
            <person name="Fluegel L."/>
            <person name="Davis C.M."/>
            <person name="Simpson J.R."/>
            <person name="Lauterbach L."/>
            <person name="Steele A.D."/>
            <person name="Gui C."/>
            <person name="Meng S."/>
            <person name="Li G."/>
            <person name="Viehrig K."/>
            <person name="Ye F."/>
            <person name="Su P."/>
            <person name="Kiefer A.F."/>
            <person name="Nichols A."/>
            <person name="Cepeda A.J."/>
            <person name="Yan W."/>
            <person name="Fan B."/>
            <person name="Jiang Y."/>
            <person name="Adhikari A."/>
            <person name="Zheng C.-J."/>
            <person name="Schuster L."/>
            <person name="Cowan T.M."/>
            <person name="Smanski M.J."/>
            <person name="Chevrette M.G."/>
            <person name="De Carvalho L.P.S."/>
            <person name="Shen B."/>
        </authorList>
    </citation>
    <scope>NUCLEOTIDE SEQUENCE [LARGE SCALE GENOMIC DNA]</scope>
    <source>
        <strain evidence="1 2">NPDC019481</strain>
    </source>
</reference>
<organism evidence="1 2">
    <name type="scientific">Promicromonospora kroppenstedtii</name>
    <dbReference type="NCBI Taxonomy" id="440482"/>
    <lineage>
        <taxon>Bacteria</taxon>
        <taxon>Bacillati</taxon>
        <taxon>Actinomycetota</taxon>
        <taxon>Actinomycetes</taxon>
        <taxon>Micrococcales</taxon>
        <taxon>Promicromonosporaceae</taxon>
        <taxon>Promicromonospora</taxon>
    </lineage>
</organism>
<proteinExistence type="predicted"/>
<keyword evidence="2" id="KW-1185">Reference proteome</keyword>